<dbReference type="EMBL" id="JBBKZU010000028">
    <property type="protein sequence ID" value="MEJ8816022.1"/>
    <property type="molecule type" value="Genomic_DNA"/>
</dbReference>
<dbReference type="RefSeq" id="WP_340361217.1">
    <property type="nucleotide sequence ID" value="NZ_JBBKZU010000028.1"/>
</dbReference>
<keyword evidence="1" id="KW-0732">Signal</keyword>
<comment type="caution">
    <text evidence="2">The sequence shown here is derived from an EMBL/GenBank/DDBJ whole genome shotgun (WGS) entry which is preliminary data.</text>
</comment>
<accession>A0ABU8VQS7</accession>
<feature type="signal peptide" evidence="1">
    <location>
        <begin position="1"/>
        <end position="23"/>
    </location>
</feature>
<sequence length="136" mass="14422">MRIPAFHLALAVLLSALSAGASAASPLLAPGAHRSGGIGEEDQERMRLSQNLYNLRLTFAEAGTGAYLTGVDVFIEPLGRGRAFGPYKDCGPLLHVALAPGAYRVRATYRGIARTVDVRIAKGTSASTLYWPILPD</sequence>
<name>A0ABU8VQS7_9BURK</name>
<evidence type="ECO:0008006" key="4">
    <source>
        <dbReference type="Google" id="ProtNLM"/>
    </source>
</evidence>
<dbReference type="Proteomes" id="UP001365846">
    <property type="component" value="Unassembled WGS sequence"/>
</dbReference>
<proteinExistence type="predicted"/>
<organism evidence="2 3">
    <name type="scientific">Variovorax ureilyticus</name>
    <dbReference type="NCBI Taxonomy" id="1836198"/>
    <lineage>
        <taxon>Bacteria</taxon>
        <taxon>Pseudomonadati</taxon>
        <taxon>Pseudomonadota</taxon>
        <taxon>Betaproteobacteria</taxon>
        <taxon>Burkholderiales</taxon>
        <taxon>Comamonadaceae</taxon>
        <taxon>Variovorax</taxon>
    </lineage>
</organism>
<feature type="chain" id="PRO_5046945955" description="Carboxypeptidase regulatory-like domain-containing protein" evidence="1">
    <location>
        <begin position="24"/>
        <end position="136"/>
    </location>
</feature>
<protein>
    <recommendedName>
        <fullName evidence="4">Carboxypeptidase regulatory-like domain-containing protein</fullName>
    </recommendedName>
</protein>
<evidence type="ECO:0000256" key="1">
    <source>
        <dbReference type="SAM" id="SignalP"/>
    </source>
</evidence>
<evidence type="ECO:0000313" key="2">
    <source>
        <dbReference type="EMBL" id="MEJ8816022.1"/>
    </source>
</evidence>
<keyword evidence="3" id="KW-1185">Reference proteome</keyword>
<evidence type="ECO:0000313" key="3">
    <source>
        <dbReference type="Proteomes" id="UP001365846"/>
    </source>
</evidence>
<gene>
    <name evidence="2" type="ORF">WKW77_33535</name>
</gene>
<reference evidence="2 3" key="1">
    <citation type="submission" date="2024-03" db="EMBL/GenBank/DDBJ databases">
        <title>Novel species of the genus Variovorax.</title>
        <authorList>
            <person name="Liu Q."/>
            <person name="Xin Y.-H."/>
        </authorList>
    </citation>
    <scope>NUCLEOTIDE SEQUENCE [LARGE SCALE GENOMIC DNA]</scope>
    <source>
        <strain evidence="2 3">KACC 18899</strain>
    </source>
</reference>